<dbReference type="EMBL" id="MFQR01000067">
    <property type="protein sequence ID" value="OGH83748.1"/>
    <property type="molecule type" value="Genomic_DNA"/>
</dbReference>
<proteinExistence type="predicted"/>
<dbReference type="SUPFAM" id="SSF46785">
    <property type="entry name" value="Winged helix' DNA-binding domain"/>
    <property type="match status" value="1"/>
</dbReference>
<evidence type="ECO:0000313" key="2">
    <source>
        <dbReference type="Proteomes" id="UP000177803"/>
    </source>
</evidence>
<comment type="caution">
    <text evidence="1">The sequence shown here is derived from an EMBL/GenBank/DDBJ whole genome shotgun (WGS) entry which is preliminary data.</text>
</comment>
<name>A0A1F6NIT8_9BACT</name>
<dbReference type="CDD" id="cd00090">
    <property type="entry name" value="HTH_ARSR"/>
    <property type="match status" value="1"/>
</dbReference>
<sequence length="252" mass="28448">MHTDTKNKILAYIREKGQTTPNELWHFLNISQPALYKQLKKLLQTDQISKIGTPPKVKYFPKFNMANNEIEQKSTNWAVTGDPQFASTEWLCSTRDVFQARQERLLTTLKNLISENLLYLIVGMVGEIGNNSFDHNLGNWRDVAGVLFAVDTETREIILSDRGQGILSTIKRVRPETLDDQTALNTAFTEIISGRAPEQRGNGLKFVKKIIEENNLSLQFYSGQAAVEISSGKFTIKQSDKIIPGSLAIIKF</sequence>
<accession>A0A1F6NIT8</accession>
<dbReference type="AlphaFoldDB" id="A0A1F6NIT8"/>
<dbReference type="InterPro" id="IPR036390">
    <property type="entry name" value="WH_DNA-bd_sf"/>
</dbReference>
<gene>
    <name evidence="1" type="ORF">A2261_04200</name>
</gene>
<dbReference type="Gene3D" id="1.10.10.10">
    <property type="entry name" value="Winged helix-like DNA-binding domain superfamily/Winged helix DNA-binding domain"/>
    <property type="match status" value="1"/>
</dbReference>
<dbReference type="Pfam" id="PF13412">
    <property type="entry name" value="HTH_24"/>
    <property type="match status" value="1"/>
</dbReference>
<dbReference type="Proteomes" id="UP000177803">
    <property type="component" value="Unassembled WGS sequence"/>
</dbReference>
<dbReference type="InterPro" id="IPR011991">
    <property type="entry name" value="ArsR-like_HTH"/>
</dbReference>
<dbReference type="InterPro" id="IPR036388">
    <property type="entry name" value="WH-like_DNA-bd_sf"/>
</dbReference>
<evidence type="ECO:0000313" key="1">
    <source>
        <dbReference type="EMBL" id="OGH83748.1"/>
    </source>
</evidence>
<protein>
    <recommendedName>
        <fullName evidence="3">Histidine kinase/HSP90-like ATPase domain-containing protein</fullName>
    </recommendedName>
</protein>
<evidence type="ECO:0008006" key="3">
    <source>
        <dbReference type="Google" id="ProtNLM"/>
    </source>
</evidence>
<reference evidence="1 2" key="1">
    <citation type="journal article" date="2016" name="Nat. Commun.">
        <title>Thousands of microbial genomes shed light on interconnected biogeochemical processes in an aquifer system.</title>
        <authorList>
            <person name="Anantharaman K."/>
            <person name="Brown C.T."/>
            <person name="Hug L.A."/>
            <person name="Sharon I."/>
            <person name="Castelle C.J."/>
            <person name="Probst A.J."/>
            <person name="Thomas B.C."/>
            <person name="Singh A."/>
            <person name="Wilkins M.J."/>
            <person name="Karaoz U."/>
            <person name="Brodie E.L."/>
            <person name="Williams K.H."/>
            <person name="Hubbard S.S."/>
            <person name="Banfield J.F."/>
        </authorList>
    </citation>
    <scope>NUCLEOTIDE SEQUENCE [LARGE SCALE GENOMIC DNA]</scope>
</reference>
<organism evidence="1 2">
    <name type="scientific">Candidatus Magasanikbacteria bacterium RIFOXYA2_FULL_44_8</name>
    <dbReference type="NCBI Taxonomy" id="1798696"/>
    <lineage>
        <taxon>Bacteria</taxon>
        <taxon>Candidatus Magasanikiibacteriota</taxon>
    </lineage>
</organism>